<evidence type="ECO:0000313" key="1">
    <source>
        <dbReference type="EMBL" id="TGE08771.1"/>
    </source>
</evidence>
<accession>A0A4Z0P909</accession>
<evidence type="ECO:0000313" key="2">
    <source>
        <dbReference type="Proteomes" id="UP000298337"/>
    </source>
</evidence>
<dbReference type="Proteomes" id="UP000298337">
    <property type="component" value="Unassembled WGS sequence"/>
</dbReference>
<keyword evidence="2" id="KW-1185">Reference proteome</keyword>
<reference evidence="1 2" key="1">
    <citation type="submission" date="2019-04" db="EMBL/GenBank/DDBJ databases">
        <authorList>
            <person name="Feng G."/>
            <person name="Zhang J."/>
            <person name="Zhu H."/>
        </authorList>
    </citation>
    <scope>NUCLEOTIDE SEQUENCE [LARGE SCALE GENOMIC DNA]</scope>
    <source>
        <strain evidence="1 2">92R-1</strain>
    </source>
</reference>
<sequence length="297" mass="33909">MRFHIMNRIEAEDNLAKLFNAYMGKLHTIETVVTPMYSMGEYISLMKQATQPEQTTEFEQTFNYCMPRFYHMVILGEALRGIHNDVTSALGCLIQLLDTCEGDLKRYAIEKRMASLEEFGGGEDDDWAEDGLDEAGEQKWRVVFKEDEKTLDEYHFKNDLREYFSGASWRGEHIGSSNAEDFATFSMHVLEATKFDVFKGMREATGHELPTYRPDENGNMVKQTLADEIEAEINEDIRNRSIVAYFNQVLNACNHAAALEAFATTAEHYEELRQLLQRILDVDLGDAHLIGFPGCAA</sequence>
<name>A0A4Z0P909_9BACT</name>
<protein>
    <submittedName>
        <fullName evidence="1">Uncharacterized protein</fullName>
    </submittedName>
</protein>
<dbReference type="AlphaFoldDB" id="A0A4Z0P909"/>
<organism evidence="1 2">
    <name type="scientific">Hymenobacter fodinae</name>
    <dbReference type="NCBI Taxonomy" id="2510796"/>
    <lineage>
        <taxon>Bacteria</taxon>
        <taxon>Pseudomonadati</taxon>
        <taxon>Bacteroidota</taxon>
        <taxon>Cytophagia</taxon>
        <taxon>Cytophagales</taxon>
        <taxon>Hymenobacteraceae</taxon>
        <taxon>Hymenobacter</taxon>
    </lineage>
</organism>
<gene>
    <name evidence="1" type="ORF">EU556_13880</name>
</gene>
<proteinExistence type="predicted"/>
<comment type="caution">
    <text evidence="1">The sequence shown here is derived from an EMBL/GenBank/DDBJ whole genome shotgun (WGS) entry which is preliminary data.</text>
</comment>
<dbReference type="EMBL" id="SRLA01000002">
    <property type="protein sequence ID" value="TGE08771.1"/>
    <property type="molecule type" value="Genomic_DNA"/>
</dbReference>